<evidence type="ECO:0000313" key="1">
    <source>
        <dbReference type="EMBL" id="CAB4129689.1"/>
    </source>
</evidence>
<protein>
    <recommendedName>
        <fullName evidence="2">SprB repeat</fullName>
    </recommendedName>
</protein>
<reference evidence="1" key="1">
    <citation type="submission" date="2020-04" db="EMBL/GenBank/DDBJ databases">
        <authorList>
            <person name="Chiriac C."/>
            <person name="Salcher M."/>
            <person name="Ghai R."/>
            <person name="Kavagutti S V."/>
        </authorList>
    </citation>
    <scope>NUCLEOTIDE SEQUENCE</scope>
</reference>
<evidence type="ECO:0008006" key="2">
    <source>
        <dbReference type="Google" id="ProtNLM"/>
    </source>
</evidence>
<dbReference type="EMBL" id="LR796235">
    <property type="protein sequence ID" value="CAB4129689.1"/>
    <property type="molecule type" value="Genomic_DNA"/>
</dbReference>
<organism evidence="1">
    <name type="scientific">uncultured Caudovirales phage</name>
    <dbReference type="NCBI Taxonomy" id="2100421"/>
    <lineage>
        <taxon>Viruses</taxon>
        <taxon>Duplodnaviria</taxon>
        <taxon>Heunggongvirae</taxon>
        <taxon>Uroviricota</taxon>
        <taxon>Caudoviricetes</taxon>
        <taxon>Peduoviridae</taxon>
        <taxon>Maltschvirus</taxon>
        <taxon>Maltschvirus maltsch</taxon>
    </lineage>
</organism>
<name>A0A6J5LDA4_9CAUD</name>
<proteinExistence type="predicted"/>
<gene>
    <name evidence="1" type="ORF">UFOVP117_68</name>
</gene>
<sequence length="677" mass="72773">MALGFKNCCDSNEYFYLTGIPGYVSEFEIYYIETIEGEIFCGEYVEIPALNYQPTTYNLIGMTGQTSCSTCILLNPCPTGIIVDLNAQYSTTSLVNDCSLKTIFPMEVSCVKTLPSETNSLDGQVGLYIIGGTPPYSIFTGTSTTAVGQSTNGQTFQVYNNVSAGTYTSIVYDFYGDYIQTVNCVLSGVPISIIANCSSISPTYYGGNNGSFYITLDGGTQPFTYTFSGVTTTGNDSFSKAGLTAGTYTILVTDGGDGIYQQTQTVTCTVSNPTPIVFPSDLCMTFELCGTQFFLNFTSGSTQNYHPVYSLVNVSDIGVTGMTLSYGTNGWVSSVENQDPFSVPTDCQIGVISFTKNPNQLDDQPTGIWIGGGIGDIVGVSVNVLEGSCSTNVQSTIVDLQYQTEPGCSFIGNNNGSVTLIASSNSGGPFTYYVDGAQQNSSVIFGLSVGSHTAQAIDSNGNSSDVISFEIINTDPVAIIYDAHVNNITPNTYPFTQSLTYVSNVTYPSLPQGSQITTYLAYNPSVETFELINNSTNSNIIFNVIQTFENGTQQTIPFTLSSSSSNNLNIAPCGTLKTDNYLYTSTNQVTINSGDQIDIELTFSWSFNGTPILTECNDRIQLFGGFYHTNSETTNACHYLAVGFDANYILKISQLVIQKVPVQLVSGQVLLNEYGPQ</sequence>
<accession>A0A6J5LDA4</accession>